<keyword evidence="13" id="KW-1185">Reference proteome</keyword>
<dbReference type="CDD" id="cd02440">
    <property type="entry name" value="AdoMet_MTases"/>
    <property type="match status" value="1"/>
</dbReference>
<evidence type="ECO:0000256" key="3">
    <source>
        <dbReference type="ARBA" id="ARBA00011890"/>
    </source>
</evidence>
<keyword evidence="7" id="KW-0808">Transferase</keyword>
<name>A0ABY7Q4T0_9ACTN</name>
<proteinExistence type="inferred from homology"/>
<dbReference type="InterPro" id="IPR029063">
    <property type="entry name" value="SAM-dependent_MTases_sf"/>
</dbReference>
<dbReference type="Pfam" id="PF01135">
    <property type="entry name" value="PCMT"/>
    <property type="match status" value="1"/>
</dbReference>
<accession>A0ABY7Q4T0</accession>
<dbReference type="Gene3D" id="3.40.50.150">
    <property type="entry name" value="Vaccinia Virus protein VP39"/>
    <property type="match status" value="1"/>
</dbReference>
<dbReference type="InterPro" id="IPR000682">
    <property type="entry name" value="PCMT"/>
</dbReference>
<evidence type="ECO:0000256" key="8">
    <source>
        <dbReference type="ARBA" id="ARBA00022691"/>
    </source>
</evidence>
<evidence type="ECO:0000256" key="1">
    <source>
        <dbReference type="ARBA" id="ARBA00004496"/>
    </source>
</evidence>
<keyword evidence="6" id="KW-0489">Methyltransferase</keyword>
<protein>
    <recommendedName>
        <fullName evidence="4">Protein-L-isoaspartate O-methyltransferase</fullName>
        <ecNumber evidence="3">2.1.1.77</ecNumber>
    </recommendedName>
    <alternativeName>
        <fullName evidence="11">L-isoaspartyl protein carboxyl methyltransferase</fullName>
    </alternativeName>
    <alternativeName>
        <fullName evidence="9">Protein L-isoaspartyl methyltransferase</fullName>
    </alternativeName>
    <alternativeName>
        <fullName evidence="10">Protein-beta-aspartate methyltransferase</fullName>
    </alternativeName>
</protein>
<evidence type="ECO:0000313" key="13">
    <source>
        <dbReference type="Proteomes" id="UP001212821"/>
    </source>
</evidence>
<reference evidence="13" key="1">
    <citation type="submission" date="2022-12" db="EMBL/GenBank/DDBJ databases">
        <authorList>
            <person name="Mo P."/>
        </authorList>
    </citation>
    <scope>NUCLEOTIDE SEQUENCE [LARGE SCALE GENOMIC DNA]</scope>
    <source>
        <strain evidence="13">HUAS 3-15</strain>
    </source>
</reference>
<evidence type="ECO:0000256" key="4">
    <source>
        <dbReference type="ARBA" id="ARBA00013346"/>
    </source>
</evidence>
<evidence type="ECO:0000256" key="7">
    <source>
        <dbReference type="ARBA" id="ARBA00022679"/>
    </source>
</evidence>
<evidence type="ECO:0000256" key="10">
    <source>
        <dbReference type="ARBA" id="ARBA00031323"/>
    </source>
</evidence>
<comment type="subcellular location">
    <subcellularLocation>
        <location evidence="1">Cytoplasm</location>
    </subcellularLocation>
</comment>
<evidence type="ECO:0000256" key="9">
    <source>
        <dbReference type="ARBA" id="ARBA00030757"/>
    </source>
</evidence>
<evidence type="ECO:0000256" key="2">
    <source>
        <dbReference type="ARBA" id="ARBA00005369"/>
    </source>
</evidence>
<sequence length="379" mass="41155">MSTAEELRAALVATLTESRSLTADWVPSVAAVPRHAFLPERFWADEDGGDTECRRDKDPERWLRLAYADVPIVTQWDDGAEDGEHTVPTSSASMPTMVVEMLADLDTEPGHRVLEIGTGTGYNAALLTHRLGAEMVSTVEVDPGVTSVARSALRAAGFAPEVVCGDGSLGWPVAAPYDRLISTVSLRTIPSAWLTQTRPGGVIVSPVSPLLGGGAIVRLTVGDDGTASGRFTRSSAFMLLRQQRYDGAPVDDYLPGEWPGDSEQSWTKVDPEAIGDGWLSLFACALALPDVYYRRNDYGEGRTWWLFDTAVTSWATVDSVPGESRFEVRQSGPRRLWDEMEAAHNRWTAAGRPGYDRYGLTVTPGGQTAWLDDPGNVLL</sequence>
<evidence type="ECO:0000256" key="6">
    <source>
        <dbReference type="ARBA" id="ARBA00022603"/>
    </source>
</evidence>
<dbReference type="PANTHER" id="PTHR11579">
    <property type="entry name" value="PROTEIN-L-ISOASPARTATE O-METHYLTRANSFERASE"/>
    <property type="match status" value="1"/>
</dbReference>
<keyword evidence="8" id="KW-0949">S-adenosyl-L-methionine</keyword>
<evidence type="ECO:0000313" key="12">
    <source>
        <dbReference type="EMBL" id="WBP87708.1"/>
    </source>
</evidence>
<dbReference type="SUPFAM" id="SSF53335">
    <property type="entry name" value="S-adenosyl-L-methionine-dependent methyltransferases"/>
    <property type="match status" value="1"/>
</dbReference>
<evidence type="ECO:0000256" key="11">
    <source>
        <dbReference type="ARBA" id="ARBA00031350"/>
    </source>
</evidence>
<dbReference type="RefSeq" id="WP_270145379.1">
    <property type="nucleotide sequence ID" value="NZ_CP115450.1"/>
</dbReference>
<keyword evidence="5" id="KW-0963">Cytoplasm</keyword>
<dbReference type="PANTHER" id="PTHR11579:SF0">
    <property type="entry name" value="PROTEIN-L-ISOASPARTATE(D-ASPARTATE) O-METHYLTRANSFERASE"/>
    <property type="match status" value="1"/>
</dbReference>
<comment type="similarity">
    <text evidence="2">Belongs to the methyltransferase superfamily. L-isoaspartyl/D-aspartyl protein methyltransferase family.</text>
</comment>
<dbReference type="Proteomes" id="UP001212821">
    <property type="component" value="Chromosome"/>
</dbReference>
<dbReference type="EMBL" id="CP115450">
    <property type="protein sequence ID" value="WBP87708.1"/>
    <property type="molecule type" value="Genomic_DNA"/>
</dbReference>
<dbReference type="EC" id="2.1.1.77" evidence="3"/>
<evidence type="ECO:0000256" key="5">
    <source>
        <dbReference type="ARBA" id="ARBA00022490"/>
    </source>
</evidence>
<gene>
    <name evidence="12" type="ORF">O1G21_18905</name>
</gene>
<organism evidence="12 13">
    <name type="scientific">Kitasatospora cathayae</name>
    <dbReference type="NCBI Taxonomy" id="3004092"/>
    <lineage>
        <taxon>Bacteria</taxon>
        <taxon>Bacillati</taxon>
        <taxon>Actinomycetota</taxon>
        <taxon>Actinomycetes</taxon>
        <taxon>Kitasatosporales</taxon>
        <taxon>Streptomycetaceae</taxon>
        <taxon>Kitasatospora</taxon>
    </lineage>
</organism>